<dbReference type="Proteomes" id="UP000314294">
    <property type="component" value="Unassembled WGS sequence"/>
</dbReference>
<dbReference type="EMBL" id="SRLO01004451">
    <property type="protein sequence ID" value="TNN30473.1"/>
    <property type="molecule type" value="Genomic_DNA"/>
</dbReference>
<name>A0A4Z2ENU8_9TELE</name>
<accession>A0A4Z2ENU8</accession>
<comment type="caution">
    <text evidence="2">The sequence shown here is derived from an EMBL/GenBank/DDBJ whole genome shotgun (WGS) entry which is preliminary data.</text>
</comment>
<proteinExistence type="predicted"/>
<reference evidence="2 3" key="1">
    <citation type="submission" date="2019-03" db="EMBL/GenBank/DDBJ databases">
        <title>First draft genome of Liparis tanakae, snailfish: a comprehensive survey of snailfish specific genes.</title>
        <authorList>
            <person name="Kim W."/>
            <person name="Song I."/>
            <person name="Jeong J.-H."/>
            <person name="Kim D."/>
            <person name="Kim S."/>
            <person name="Ryu S."/>
            <person name="Song J.Y."/>
            <person name="Lee S.K."/>
        </authorList>
    </citation>
    <scope>NUCLEOTIDE SEQUENCE [LARGE SCALE GENOMIC DNA]</scope>
    <source>
        <tissue evidence="2">Muscle</tissue>
    </source>
</reference>
<organism evidence="2 3">
    <name type="scientific">Liparis tanakae</name>
    <name type="common">Tanaka's snailfish</name>
    <dbReference type="NCBI Taxonomy" id="230148"/>
    <lineage>
        <taxon>Eukaryota</taxon>
        <taxon>Metazoa</taxon>
        <taxon>Chordata</taxon>
        <taxon>Craniata</taxon>
        <taxon>Vertebrata</taxon>
        <taxon>Euteleostomi</taxon>
        <taxon>Actinopterygii</taxon>
        <taxon>Neopterygii</taxon>
        <taxon>Teleostei</taxon>
        <taxon>Neoteleostei</taxon>
        <taxon>Acanthomorphata</taxon>
        <taxon>Eupercaria</taxon>
        <taxon>Perciformes</taxon>
        <taxon>Cottioidei</taxon>
        <taxon>Cottales</taxon>
        <taxon>Liparidae</taxon>
        <taxon>Liparis</taxon>
    </lineage>
</organism>
<protein>
    <submittedName>
        <fullName evidence="2">Uncharacterized protein</fullName>
    </submittedName>
</protein>
<evidence type="ECO:0000256" key="1">
    <source>
        <dbReference type="SAM" id="Phobius"/>
    </source>
</evidence>
<dbReference type="AlphaFoldDB" id="A0A4Z2ENU8"/>
<keyword evidence="1" id="KW-0812">Transmembrane</keyword>
<keyword evidence="1" id="KW-1133">Transmembrane helix</keyword>
<sequence length="66" mass="7074">MKTEKAMVALAGMFPIGVPLCSFACSSALKRRLPQHPPGCLSALFCFVFANSNVPPSSGWREASEM</sequence>
<evidence type="ECO:0000313" key="3">
    <source>
        <dbReference type="Proteomes" id="UP000314294"/>
    </source>
</evidence>
<gene>
    <name evidence="2" type="ORF">EYF80_059375</name>
</gene>
<feature type="transmembrane region" description="Helical" evidence="1">
    <location>
        <begin position="6"/>
        <end position="29"/>
    </location>
</feature>
<evidence type="ECO:0000313" key="2">
    <source>
        <dbReference type="EMBL" id="TNN30473.1"/>
    </source>
</evidence>
<keyword evidence="1" id="KW-0472">Membrane</keyword>
<keyword evidence="3" id="KW-1185">Reference proteome</keyword>